<dbReference type="InterPro" id="IPR011990">
    <property type="entry name" value="TPR-like_helical_dom_sf"/>
</dbReference>
<evidence type="ECO:0000256" key="2">
    <source>
        <dbReference type="ARBA" id="ARBA00023136"/>
    </source>
</evidence>
<organism evidence="6 7">
    <name type="scientific">Ramazzottius varieornatus</name>
    <name type="common">Water bear</name>
    <name type="synonym">Tardigrade</name>
    <dbReference type="NCBI Taxonomy" id="947166"/>
    <lineage>
        <taxon>Eukaryota</taxon>
        <taxon>Metazoa</taxon>
        <taxon>Ecdysozoa</taxon>
        <taxon>Tardigrada</taxon>
        <taxon>Eutardigrada</taxon>
        <taxon>Parachela</taxon>
        <taxon>Hypsibioidea</taxon>
        <taxon>Ramazzottiidae</taxon>
        <taxon>Ramazzottius</taxon>
    </lineage>
</organism>
<dbReference type="Proteomes" id="UP000186922">
    <property type="component" value="Unassembled WGS sequence"/>
</dbReference>
<dbReference type="Pfam" id="PF00780">
    <property type="entry name" value="CNH"/>
    <property type="match status" value="1"/>
</dbReference>
<evidence type="ECO:0000256" key="4">
    <source>
        <dbReference type="PROSITE-ProRule" id="PRU01006"/>
    </source>
</evidence>
<proteinExistence type="inferred from homology"/>
<feature type="repeat" description="CHCR" evidence="4">
    <location>
        <begin position="575"/>
        <end position="738"/>
    </location>
</feature>
<dbReference type="GO" id="GO:0016020">
    <property type="term" value="C:membrane"/>
    <property type="evidence" value="ECO:0007669"/>
    <property type="project" value="TreeGrafter"/>
</dbReference>
<dbReference type="GO" id="GO:0012505">
    <property type="term" value="C:endomembrane system"/>
    <property type="evidence" value="ECO:0007669"/>
    <property type="project" value="UniProtKB-SubCell"/>
</dbReference>
<keyword evidence="2" id="KW-0472">Membrane</keyword>
<dbReference type="GO" id="GO:0006914">
    <property type="term" value="P:autophagy"/>
    <property type="evidence" value="ECO:0007669"/>
    <property type="project" value="TreeGrafter"/>
</dbReference>
<dbReference type="AlphaFoldDB" id="A0A1D1VNT0"/>
<evidence type="ECO:0000313" key="6">
    <source>
        <dbReference type="EMBL" id="GAV03237.1"/>
    </source>
</evidence>
<dbReference type="Pfam" id="PF10366">
    <property type="entry name" value="Vps39_1"/>
    <property type="match status" value="1"/>
</dbReference>
<accession>A0A1D1VNT0</accession>
<dbReference type="InterPro" id="IPR001180">
    <property type="entry name" value="CNH_dom"/>
</dbReference>
<protein>
    <recommendedName>
        <fullName evidence="5">CNH domain-containing protein</fullName>
    </recommendedName>
</protein>
<comment type="caution">
    <text evidence="6">The sequence shown here is derived from an EMBL/GenBank/DDBJ whole genome shotgun (WGS) entry which is preliminary data.</text>
</comment>
<reference evidence="6 7" key="1">
    <citation type="journal article" date="2016" name="Nat. Commun.">
        <title>Extremotolerant tardigrade genome and improved radiotolerance of human cultured cells by tardigrade-unique protein.</title>
        <authorList>
            <person name="Hashimoto T."/>
            <person name="Horikawa D.D."/>
            <person name="Saito Y."/>
            <person name="Kuwahara H."/>
            <person name="Kozuka-Hata H."/>
            <person name="Shin-I T."/>
            <person name="Minakuchi Y."/>
            <person name="Ohishi K."/>
            <person name="Motoyama A."/>
            <person name="Aizu T."/>
            <person name="Enomoto A."/>
            <person name="Kondo K."/>
            <person name="Tanaka S."/>
            <person name="Hara Y."/>
            <person name="Koshikawa S."/>
            <person name="Sagara H."/>
            <person name="Miura T."/>
            <person name="Yokobori S."/>
            <person name="Miyagawa K."/>
            <person name="Suzuki Y."/>
            <person name="Kubo T."/>
            <person name="Oyama M."/>
            <person name="Kohara Y."/>
            <person name="Fujiyama A."/>
            <person name="Arakawa K."/>
            <person name="Katayama T."/>
            <person name="Toyoda A."/>
            <person name="Kunieda T."/>
        </authorList>
    </citation>
    <scope>NUCLEOTIDE SEQUENCE [LARGE SCALE GENOMIC DNA]</scope>
    <source>
        <strain evidence="6 7">YOKOZUNA-1</strain>
    </source>
</reference>
<sequence>MLDVYSLVNVLPKLPLAIETLATSDDNIFVGTKEGHLLMYRVEFRGTFNKDGTEEAEVSLVKSSKNFSRKPISQLAVIKEFQIIVSLSDTVISIHDLSSTESGSFPVLDSISKTRGATLFALSIIRDPLKMNETKVAMCVVVRQRLLVFHLKGGERKFEEASNIKLAVPESPKCVVWANEALYINVAGEYQRMKLNGDFYKLFSIDRNQDPKIALLADGRLAFGLDDKCVFSNQEGNIMRDPLIWSGMPNQFAQDAPFLIALFPNHVEIRPYYAPGKGSEAVQKVDIGKARIICEASDRGIVYIASVTSVWALRKAQSNQLIDKLVSAKQFELAENIAKYSNANDVTKSEWLQSIRNLAAFQLFCEGHYDRAFNLFFQLGTEPPQVIGLFPDFLPSNVRSTMTYPSKCPELTGRALEHATSALIEYLKEWRQKLSLELSRSSSPATEDSTKALDQMQIVDTTLLKCYLATNPALASSLLRLSDSHCNFEESERSLRKARRFDELIILYKNKGHHKKALEFLRKELDNPESTLNGHQRMARYLTEIAKDELELVFQYVRYVIKASPEDALLIFTDELSDSDTIPRDKVFDYMSKSAPELLVPYLEHVINKWHDKSEVFHTALGEAYIKEAAWLIKQDAEDPQLLQIRKKLQVFLSQSEFYEPALLLTHLPLNCMFEERALVLGKMGRFEQALGLYVHVLREDEQAEKFCKQFYDAKSGDASQIYYLLFKTYVKPPEPSVLGVLLTDPPKTERKLEEALRILRKYSHCIDYAKAMELVPYTVPLKEISDFVGTALQALTSRRRQVELMKNLHYAEYLQVQIRRINWEGESFTVSEEDTCDICRKRIGKTAFVRTADRRLRHYACESRLKR</sequence>
<dbReference type="PROSITE" id="PS50219">
    <property type="entry name" value="CNH"/>
    <property type="match status" value="1"/>
</dbReference>
<evidence type="ECO:0000256" key="1">
    <source>
        <dbReference type="ARBA" id="ARBA00004184"/>
    </source>
</evidence>
<dbReference type="GO" id="GO:0006886">
    <property type="term" value="P:intracellular protein transport"/>
    <property type="evidence" value="ECO:0007669"/>
    <property type="project" value="UniProtKB-UniRule"/>
</dbReference>
<dbReference type="Gene3D" id="1.25.40.10">
    <property type="entry name" value="Tetratricopeptide repeat domain"/>
    <property type="match status" value="1"/>
</dbReference>
<dbReference type="PROSITE" id="PS50236">
    <property type="entry name" value="CHCR"/>
    <property type="match status" value="1"/>
</dbReference>
<evidence type="ECO:0000259" key="5">
    <source>
        <dbReference type="PROSITE" id="PS50219"/>
    </source>
</evidence>
<dbReference type="PANTHER" id="PTHR12894">
    <property type="entry name" value="CNH DOMAIN CONTAINING"/>
    <property type="match status" value="1"/>
</dbReference>
<dbReference type="EMBL" id="BDGG01000009">
    <property type="protein sequence ID" value="GAV03237.1"/>
    <property type="molecule type" value="Genomic_DNA"/>
</dbReference>
<evidence type="ECO:0000256" key="3">
    <source>
        <dbReference type="ARBA" id="ARBA00038201"/>
    </source>
</evidence>
<dbReference type="STRING" id="947166.A0A1D1VNT0"/>
<dbReference type="OrthoDB" id="5325112at2759"/>
<dbReference type="InterPro" id="IPR019453">
    <property type="entry name" value="VPS39/TGFA1_Znf"/>
</dbReference>
<dbReference type="InterPro" id="IPR000547">
    <property type="entry name" value="Clathrin_H-chain/VPS_repeat"/>
</dbReference>
<dbReference type="PANTHER" id="PTHR12894:SF49">
    <property type="entry name" value="VAM6_VPS39-LIKE PROTEIN"/>
    <property type="match status" value="1"/>
</dbReference>
<comment type="subcellular location">
    <subcellularLocation>
        <location evidence="1">Endomembrane system</location>
        <topology evidence="1">Peripheral membrane protein</topology>
    </subcellularLocation>
</comment>
<dbReference type="Pfam" id="PF10367">
    <property type="entry name" value="zf-Vps39_C"/>
    <property type="match status" value="1"/>
</dbReference>
<evidence type="ECO:0000313" key="7">
    <source>
        <dbReference type="Proteomes" id="UP000186922"/>
    </source>
</evidence>
<feature type="domain" description="CNH" evidence="5">
    <location>
        <begin position="15"/>
        <end position="300"/>
    </location>
</feature>
<name>A0A1D1VNT0_RAMVA</name>
<dbReference type="InterPro" id="IPR032914">
    <property type="entry name" value="Vam6/VPS39/TRAP1"/>
</dbReference>
<keyword evidence="7" id="KW-1185">Reference proteome</keyword>
<dbReference type="GO" id="GO:0005737">
    <property type="term" value="C:cytoplasm"/>
    <property type="evidence" value="ECO:0007669"/>
    <property type="project" value="TreeGrafter"/>
</dbReference>
<gene>
    <name evidence="6" type="primary">RvY_13689-1</name>
    <name evidence="6" type="synonym">RvY_13689.1</name>
    <name evidence="6" type="ORF">RvY_13689</name>
</gene>
<comment type="similarity">
    <text evidence="3">Belongs to the VAM6/VPS39 family.</text>
</comment>
<dbReference type="GO" id="GO:0034058">
    <property type="term" value="P:endosomal vesicle fusion"/>
    <property type="evidence" value="ECO:0007669"/>
    <property type="project" value="TreeGrafter"/>
</dbReference>
<dbReference type="InterPro" id="IPR019452">
    <property type="entry name" value="VPS39/TGF_beta_rcpt-assoc_1"/>
</dbReference>